<dbReference type="STRING" id="909626.AQJ91_41720"/>
<sequence>MKQPVDHARDIALRVLEAVTVAAIPEVLDVAEAVRRFEETEFDVPEAGETDGFLFQYGYANWFPEPTFVIGFTRQLGVGEGDSVDEYVQIQYEYQYSHDAELSHLKSPDSWWFRDDGTPFAAWLAAALRDPVWGVIGKKSPVAFEVTEDLV</sequence>
<protein>
    <submittedName>
        <fullName evidence="1">Uncharacterized protein</fullName>
    </submittedName>
</protein>
<dbReference type="EMBL" id="LMXB01000113">
    <property type="protein sequence ID" value="KUO15385.1"/>
    <property type="molecule type" value="Genomic_DNA"/>
</dbReference>
<evidence type="ECO:0000313" key="1">
    <source>
        <dbReference type="EMBL" id="KUO15385.1"/>
    </source>
</evidence>
<dbReference type="Proteomes" id="UP000053260">
    <property type="component" value="Unassembled WGS sequence"/>
</dbReference>
<comment type="caution">
    <text evidence="1">The sequence shown here is derived from an EMBL/GenBank/DDBJ whole genome shotgun (WGS) entry which is preliminary data.</text>
</comment>
<proteinExistence type="predicted"/>
<organism evidence="1 2">
    <name type="scientific">Streptomyces dysideae</name>
    <dbReference type="NCBI Taxonomy" id="909626"/>
    <lineage>
        <taxon>Bacteria</taxon>
        <taxon>Bacillati</taxon>
        <taxon>Actinomycetota</taxon>
        <taxon>Actinomycetes</taxon>
        <taxon>Kitasatosporales</taxon>
        <taxon>Streptomycetaceae</taxon>
        <taxon>Streptomyces</taxon>
    </lineage>
</organism>
<dbReference type="OrthoDB" id="6064656at2"/>
<evidence type="ECO:0000313" key="2">
    <source>
        <dbReference type="Proteomes" id="UP000053260"/>
    </source>
</evidence>
<dbReference type="RefSeq" id="WP_067033258.1">
    <property type="nucleotide sequence ID" value="NZ_KQ949118.1"/>
</dbReference>
<keyword evidence="2" id="KW-1185">Reference proteome</keyword>
<name>A0A101UR67_9ACTN</name>
<dbReference type="AlphaFoldDB" id="A0A101UR67"/>
<gene>
    <name evidence="1" type="ORF">AQJ91_41720</name>
</gene>
<reference evidence="1 2" key="1">
    <citation type="submission" date="2015-10" db="EMBL/GenBank/DDBJ databases">
        <title>Draft genome sequence of Streptomyces sp. RV15, isolated from a marine sponge.</title>
        <authorList>
            <person name="Ruckert C."/>
            <person name="Abdelmohsen U.R."/>
            <person name="Winkler A."/>
            <person name="Hentschel U."/>
            <person name="Kalinowski J."/>
            <person name="Kampfer P."/>
            <person name="Glaeser S."/>
        </authorList>
    </citation>
    <scope>NUCLEOTIDE SEQUENCE [LARGE SCALE GENOMIC DNA]</scope>
    <source>
        <strain evidence="1 2">RV15</strain>
    </source>
</reference>
<accession>A0A101UR67</accession>